<feature type="transmembrane region" description="Helical" evidence="2">
    <location>
        <begin position="42"/>
        <end position="60"/>
    </location>
</feature>
<evidence type="ECO:0000256" key="2">
    <source>
        <dbReference type="SAM" id="Phobius"/>
    </source>
</evidence>
<keyword evidence="2" id="KW-0472">Membrane</keyword>
<accession>A0A8H8DLH3</accession>
<dbReference type="Proteomes" id="UP000673691">
    <property type="component" value="Unassembled WGS sequence"/>
</dbReference>
<protein>
    <submittedName>
        <fullName evidence="3">Uncharacterized protein</fullName>
    </submittedName>
</protein>
<evidence type="ECO:0000313" key="3">
    <source>
        <dbReference type="EMBL" id="KAG5462741.1"/>
    </source>
</evidence>
<proteinExistence type="predicted"/>
<gene>
    <name evidence="3" type="ORF">BJ554DRAFT_3755</name>
</gene>
<keyword evidence="2" id="KW-1133">Transmembrane helix</keyword>
<keyword evidence="4" id="KW-1185">Reference proteome</keyword>
<feature type="region of interest" description="Disordered" evidence="1">
    <location>
        <begin position="89"/>
        <end position="108"/>
    </location>
</feature>
<evidence type="ECO:0000313" key="4">
    <source>
        <dbReference type="Proteomes" id="UP000673691"/>
    </source>
</evidence>
<reference evidence="3 4" key="1">
    <citation type="journal article" name="Sci. Rep.">
        <title>Genome-scale phylogenetic analyses confirm Olpidium as the closest living zoosporic fungus to the non-flagellated, terrestrial fungi.</title>
        <authorList>
            <person name="Chang Y."/>
            <person name="Rochon D."/>
            <person name="Sekimoto S."/>
            <person name="Wang Y."/>
            <person name="Chovatia M."/>
            <person name="Sandor L."/>
            <person name="Salamov A."/>
            <person name="Grigoriev I.V."/>
            <person name="Stajich J.E."/>
            <person name="Spatafora J.W."/>
        </authorList>
    </citation>
    <scope>NUCLEOTIDE SEQUENCE [LARGE SCALE GENOMIC DNA]</scope>
    <source>
        <strain evidence="3">S191</strain>
    </source>
</reference>
<name>A0A8H8DLH3_9FUNG</name>
<dbReference type="AlphaFoldDB" id="A0A8H8DLH3"/>
<keyword evidence="2" id="KW-0812">Transmembrane</keyword>
<evidence type="ECO:0000256" key="1">
    <source>
        <dbReference type="SAM" id="MobiDB-lite"/>
    </source>
</evidence>
<dbReference type="EMBL" id="JAEFCI010001680">
    <property type="protein sequence ID" value="KAG5462741.1"/>
    <property type="molecule type" value="Genomic_DNA"/>
</dbReference>
<sequence length="157" mass="17246">MHKWAKGGGLSFPQPTTFSSTTTSSLSLFPPLVPPPPPPRRARFVFGFFVFFSVSFLSPVGRPRYKKGSPAQTERCFFWPLLPALHPAKMPADPSSRETKGRSHSRQPASGNLWYITRRGLCRLSGLSYPRIFSGRGYAPSVATLNDCGGLSESKAL</sequence>
<comment type="caution">
    <text evidence="3">The sequence shown here is derived from an EMBL/GenBank/DDBJ whole genome shotgun (WGS) entry which is preliminary data.</text>
</comment>
<organism evidence="3 4">
    <name type="scientific">Olpidium bornovanus</name>
    <dbReference type="NCBI Taxonomy" id="278681"/>
    <lineage>
        <taxon>Eukaryota</taxon>
        <taxon>Fungi</taxon>
        <taxon>Fungi incertae sedis</taxon>
        <taxon>Olpidiomycota</taxon>
        <taxon>Olpidiomycotina</taxon>
        <taxon>Olpidiomycetes</taxon>
        <taxon>Olpidiales</taxon>
        <taxon>Olpidiaceae</taxon>
        <taxon>Olpidium</taxon>
    </lineage>
</organism>